<evidence type="ECO:0000313" key="2">
    <source>
        <dbReference type="Proteomes" id="UP000112896"/>
    </source>
</evidence>
<organismHost>
    <name type="scientific">Wiseana cervinata</name>
    <dbReference type="NCBI Taxonomy" id="107013"/>
</organismHost>
<dbReference type="Proteomes" id="UP000112896">
    <property type="component" value="Segment"/>
</dbReference>
<sequence>MALVTMFYSNYSGNCKALLQLIKNSNLLDRLSIKFINIDNNDMRGVVLKKFSVVPSIVVIFQDEISLYTGNNAFEWFNMFTSEEDLLNTNKNPSLNLKNLNLEASDTSDEEESVSNPPKSILELAAEISKDRED</sequence>
<dbReference type="EMBL" id="GQ918152">
    <property type="protein sequence ID" value="ADO00444.1"/>
    <property type="molecule type" value="Genomic_DNA"/>
</dbReference>
<proteinExistence type="predicted"/>
<keyword evidence="2" id="KW-1185">Reference proteome</keyword>
<evidence type="ECO:0000313" key="1">
    <source>
        <dbReference type="EMBL" id="ADO00444.1"/>
    </source>
</evidence>
<dbReference type="GeneID" id="10963822"/>
<dbReference type="CDD" id="cd01659">
    <property type="entry name" value="TRX_superfamily"/>
    <property type="match status" value="1"/>
</dbReference>
<accession>G0T5C6</accession>
<reference evidence="1 2" key="1">
    <citation type="journal article" date="2011" name="J. Virol.">
        <title>Genomic and proteomic analysis of invertebrate iridovirus type 9.</title>
        <authorList>
            <person name="Wong C.K."/>
            <person name="Young V.L."/>
            <person name="Kleffmann T."/>
            <person name="Ward V.K."/>
        </authorList>
    </citation>
    <scope>NUCLEOTIDE SEQUENCE [LARGE SCALE GENOMIC DNA]</scope>
</reference>
<organism evidence="1 2">
    <name type="scientific">Wiseana iridescent virus</name>
    <name type="common">WIV</name>
    <name type="synonym">Insect iridescent virus type 9</name>
    <dbReference type="NCBI Taxonomy" id="68347"/>
    <lineage>
        <taxon>Viruses</taxon>
        <taxon>Varidnaviria</taxon>
        <taxon>Bamfordvirae</taxon>
        <taxon>Nucleocytoviricota</taxon>
        <taxon>Megaviricetes</taxon>
        <taxon>Pimascovirales</taxon>
        <taxon>Pimascovirales incertae sedis</taxon>
        <taxon>Iridoviridae</taxon>
        <taxon>Betairidovirinae</taxon>
        <taxon>Chloriridovirus</taxon>
        <taxon>Chloriridovirus wiseana1</taxon>
        <taxon>Invertebrate iridescent virus 9</taxon>
    </lineage>
</organism>
<dbReference type="RefSeq" id="YP_004732883.1">
    <property type="nucleotide sequence ID" value="NC_015780.1"/>
</dbReference>
<evidence type="ECO:0008006" key="3">
    <source>
        <dbReference type="Google" id="ProtNLM"/>
    </source>
</evidence>
<protein>
    <recommendedName>
        <fullName evidence="3">Thioredoxin domain-containing protein</fullName>
    </recommendedName>
</protein>
<name>G0T5C6_IRV9</name>
<dbReference type="KEGG" id="vg:10963822"/>